<dbReference type="SUPFAM" id="SSF144091">
    <property type="entry name" value="Rhomboid-like"/>
    <property type="match status" value="1"/>
</dbReference>
<feature type="transmembrane region" description="Helical" evidence="5">
    <location>
        <begin position="16"/>
        <end position="36"/>
    </location>
</feature>
<evidence type="ECO:0000256" key="1">
    <source>
        <dbReference type="ARBA" id="ARBA00004141"/>
    </source>
</evidence>
<gene>
    <name evidence="7" type="ORF">V2H45_04615</name>
</gene>
<organism evidence="7 8">
    <name type="scientific">Tumidithrix elongata BACA0141</name>
    <dbReference type="NCBI Taxonomy" id="2716417"/>
    <lineage>
        <taxon>Bacteria</taxon>
        <taxon>Bacillati</taxon>
        <taxon>Cyanobacteriota</taxon>
        <taxon>Cyanophyceae</taxon>
        <taxon>Pseudanabaenales</taxon>
        <taxon>Pseudanabaenaceae</taxon>
        <taxon>Tumidithrix</taxon>
        <taxon>Tumidithrix elongata</taxon>
    </lineage>
</organism>
<keyword evidence="8" id="KW-1185">Reference proteome</keyword>
<feature type="transmembrane region" description="Helical" evidence="5">
    <location>
        <begin position="91"/>
        <end position="108"/>
    </location>
</feature>
<evidence type="ECO:0000313" key="8">
    <source>
        <dbReference type="Proteomes" id="UP001333818"/>
    </source>
</evidence>
<dbReference type="PANTHER" id="PTHR43731:SF9">
    <property type="entry name" value="SLR1461 PROTEIN"/>
    <property type="match status" value="1"/>
</dbReference>
<feature type="transmembrane region" description="Helical" evidence="5">
    <location>
        <begin position="114"/>
        <end position="131"/>
    </location>
</feature>
<name>A0AAW9PUZ9_9CYAN</name>
<dbReference type="RefSeq" id="WP_330482452.1">
    <property type="nucleotide sequence ID" value="NZ_JAZBJZ010000011.1"/>
</dbReference>
<keyword evidence="2 5" id="KW-0812">Transmembrane</keyword>
<dbReference type="AlphaFoldDB" id="A0AAW9PUZ9"/>
<reference evidence="7" key="1">
    <citation type="submission" date="2024-01" db="EMBL/GenBank/DDBJ databases">
        <title>Bank of Algae and Cyanobacteria of the Azores (BACA) strain genomes.</title>
        <authorList>
            <person name="Luz R."/>
            <person name="Cordeiro R."/>
            <person name="Fonseca A."/>
            <person name="Goncalves V."/>
        </authorList>
    </citation>
    <scope>NUCLEOTIDE SEQUENCE</scope>
    <source>
        <strain evidence="7">BACA0141</strain>
    </source>
</reference>
<keyword evidence="4 5" id="KW-0472">Membrane</keyword>
<evidence type="ECO:0000256" key="5">
    <source>
        <dbReference type="SAM" id="Phobius"/>
    </source>
</evidence>
<evidence type="ECO:0000313" key="7">
    <source>
        <dbReference type="EMBL" id="MEE3716028.1"/>
    </source>
</evidence>
<feature type="domain" description="Peptidase S54 rhomboid" evidence="6">
    <location>
        <begin position="56"/>
        <end position="185"/>
    </location>
</feature>
<protein>
    <submittedName>
        <fullName evidence="7">Rhomboid family intramembrane serine protease</fullName>
        <ecNumber evidence="7">3.4.21.105</ecNumber>
    </submittedName>
</protein>
<dbReference type="Gene3D" id="1.20.1540.10">
    <property type="entry name" value="Rhomboid-like"/>
    <property type="match status" value="1"/>
</dbReference>
<evidence type="ECO:0000256" key="3">
    <source>
        <dbReference type="ARBA" id="ARBA00022989"/>
    </source>
</evidence>
<evidence type="ECO:0000256" key="4">
    <source>
        <dbReference type="ARBA" id="ARBA00023136"/>
    </source>
</evidence>
<dbReference type="EC" id="3.4.21.105" evidence="7"/>
<dbReference type="PANTHER" id="PTHR43731">
    <property type="entry name" value="RHOMBOID PROTEASE"/>
    <property type="match status" value="1"/>
</dbReference>
<sequence>MRQKIGSLGAEIKTQATILGGFVAIIWALEIVDVILRGSLDYFGILPRTIVGLRGILFAPFLHVGFAHVAANTVPFLILGWLVMLRGTKDFFAVSIISAFISGAGTWAFGRPAIHIGASGMIFGYLGYLLFRGYFERSIVGITLSIVVGMMYGGLIFGVLPGQVGISWEGHLFGFIGGAIAAKLLTEQKGSSEL</sequence>
<comment type="caution">
    <text evidence="7">The sequence shown here is derived from an EMBL/GenBank/DDBJ whole genome shotgun (WGS) entry which is preliminary data.</text>
</comment>
<keyword evidence="3 5" id="KW-1133">Transmembrane helix</keyword>
<evidence type="ECO:0000256" key="2">
    <source>
        <dbReference type="ARBA" id="ARBA00022692"/>
    </source>
</evidence>
<dbReference type="GO" id="GO:0004252">
    <property type="term" value="F:serine-type endopeptidase activity"/>
    <property type="evidence" value="ECO:0007669"/>
    <property type="project" value="InterPro"/>
</dbReference>
<feature type="transmembrane region" description="Helical" evidence="5">
    <location>
        <begin position="56"/>
        <end position="84"/>
    </location>
</feature>
<dbReference type="Pfam" id="PF01694">
    <property type="entry name" value="Rhomboid"/>
    <property type="match status" value="1"/>
</dbReference>
<comment type="subcellular location">
    <subcellularLocation>
        <location evidence="1">Membrane</location>
        <topology evidence="1">Multi-pass membrane protein</topology>
    </subcellularLocation>
</comment>
<keyword evidence="7" id="KW-0645">Protease</keyword>
<dbReference type="Proteomes" id="UP001333818">
    <property type="component" value="Unassembled WGS sequence"/>
</dbReference>
<accession>A0AAW9PUZ9</accession>
<keyword evidence="7" id="KW-0378">Hydrolase</keyword>
<dbReference type="InterPro" id="IPR050925">
    <property type="entry name" value="Rhomboid_protease_S54"/>
</dbReference>
<dbReference type="InterPro" id="IPR022764">
    <property type="entry name" value="Peptidase_S54_rhomboid_dom"/>
</dbReference>
<dbReference type="InterPro" id="IPR035952">
    <property type="entry name" value="Rhomboid-like_sf"/>
</dbReference>
<dbReference type="EMBL" id="JAZBJZ010000011">
    <property type="protein sequence ID" value="MEE3716028.1"/>
    <property type="molecule type" value="Genomic_DNA"/>
</dbReference>
<proteinExistence type="predicted"/>
<dbReference type="GO" id="GO:0016020">
    <property type="term" value="C:membrane"/>
    <property type="evidence" value="ECO:0007669"/>
    <property type="project" value="UniProtKB-SubCell"/>
</dbReference>
<feature type="transmembrane region" description="Helical" evidence="5">
    <location>
        <begin position="138"/>
        <end position="160"/>
    </location>
</feature>
<evidence type="ECO:0000259" key="6">
    <source>
        <dbReference type="Pfam" id="PF01694"/>
    </source>
</evidence>
<dbReference type="GO" id="GO:0006508">
    <property type="term" value="P:proteolysis"/>
    <property type="evidence" value="ECO:0007669"/>
    <property type="project" value="UniProtKB-KW"/>
</dbReference>
<feature type="transmembrane region" description="Helical" evidence="5">
    <location>
        <begin position="166"/>
        <end position="185"/>
    </location>
</feature>